<keyword evidence="3" id="KW-1185">Reference proteome</keyword>
<dbReference type="AlphaFoldDB" id="A0A4Y7Q459"/>
<dbReference type="VEuPathDB" id="FungiDB:BD410DRAFT_804245"/>
<name>A0A4Y7Q459_9AGAM</name>
<sequence length="123" mass="12785">MSFDAAAAPALAQAHCCYLAQHAKAQQRHQQPQRGAPNSSACPPEYHNENIIDPSLSADGAGTGGSNGDAHGEVGEGDEGSGDVGDYGEDGGDKIWFSTLWTEKVDTGTDGWLCSWMSVGCAE</sequence>
<reference evidence="2 3" key="1">
    <citation type="submission" date="2018-06" db="EMBL/GenBank/DDBJ databases">
        <title>A transcriptomic atlas of mushroom development highlights an independent origin of complex multicellularity.</title>
        <authorList>
            <consortium name="DOE Joint Genome Institute"/>
            <person name="Krizsan K."/>
            <person name="Almasi E."/>
            <person name="Merenyi Z."/>
            <person name="Sahu N."/>
            <person name="Viragh M."/>
            <person name="Koszo T."/>
            <person name="Mondo S."/>
            <person name="Kiss B."/>
            <person name="Balint B."/>
            <person name="Kues U."/>
            <person name="Barry K."/>
            <person name="Hegedus J.C."/>
            <person name="Henrissat B."/>
            <person name="Johnson J."/>
            <person name="Lipzen A."/>
            <person name="Ohm R."/>
            <person name="Nagy I."/>
            <person name="Pangilinan J."/>
            <person name="Yan J."/>
            <person name="Xiong Y."/>
            <person name="Grigoriev I.V."/>
            <person name="Hibbett D.S."/>
            <person name="Nagy L.G."/>
        </authorList>
    </citation>
    <scope>NUCLEOTIDE SEQUENCE [LARGE SCALE GENOMIC DNA]</scope>
    <source>
        <strain evidence="2 3">SZMC22713</strain>
    </source>
</reference>
<proteinExistence type="predicted"/>
<evidence type="ECO:0000313" key="2">
    <source>
        <dbReference type="EMBL" id="TDL21600.1"/>
    </source>
</evidence>
<feature type="region of interest" description="Disordered" evidence="1">
    <location>
        <begin position="22"/>
        <end position="89"/>
    </location>
</feature>
<organism evidence="2 3">
    <name type="scientific">Rickenella mellea</name>
    <dbReference type="NCBI Taxonomy" id="50990"/>
    <lineage>
        <taxon>Eukaryota</taxon>
        <taxon>Fungi</taxon>
        <taxon>Dikarya</taxon>
        <taxon>Basidiomycota</taxon>
        <taxon>Agaricomycotina</taxon>
        <taxon>Agaricomycetes</taxon>
        <taxon>Hymenochaetales</taxon>
        <taxon>Rickenellaceae</taxon>
        <taxon>Rickenella</taxon>
    </lineage>
</organism>
<feature type="compositionally biased region" description="Acidic residues" evidence="1">
    <location>
        <begin position="75"/>
        <end position="89"/>
    </location>
</feature>
<feature type="compositionally biased region" description="Low complexity" evidence="1">
    <location>
        <begin position="22"/>
        <end position="37"/>
    </location>
</feature>
<evidence type="ECO:0000256" key="1">
    <source>
        <dbReference type="SAM" id="MobiDB-lite"/>
    </source>
</evidence>
<protein>
    <submittedName>
        <fullName evidence="2">Uncharacterized protein</fullName>
    </submittedName>
</protein>
<dbReference type="EMBL" id="ML170180">
    <property type="protein sequence ID" value="TDL21600.1"/>
    <property type="molecule type" value="Genomic_DNA"/>
</dbReference>
<accession>A0A4Y7Q459</accession>
<evidence type="ECO:0000313" key="3">
    <source>
        <dbReference type="Proteomes" id="UP000294933"/>
    </source>
</evidence>
<dbReference type="Proteomes" id="UP000294933">
    <property type="component" value="Unassembled WGS sequence"/>
</dbReference>
<gene>
    <name evidence="2" type="ORF">BD410DRAFT_804245</name>
</gene>